<dbReference type="InterPro" id="IPR029033">
    <property type="entry name" value="His_PPase_superfam"/>
</dbReference>
<dbReference type="EMBL" id="CAFBPX010000001">
    <property type="protein sequence ID" value="CAB5027223.1"/>
    <property type="molecule type" value="Genomic_DNA"/>
</dbReference>
<dbReference type="Gene3D" id="3.40.50.1240">
    <property type="entry name" value="Phosphoglycerate mutase-like"/>
    <property type="match status" value="1"/>
</dbReference>
<protein>
    <submittedName>
        <fullName evidence="2">Unannotated protein</fullName>
    </submittedName>
</protein>
<proteinExistence type="predicted"/>
<dbReference type="CDD" id="cd07067">
    <property type="entry name" value="HP_PGM_like"/>
    <property type="match status" value="1"/>
</dbReference>
<dbReference type="PANTHER" id="PTHR20935">
    <property type="entry name" value="PHOSPHOGLYCERATE MUTASE-RELATED"/>
    <property type="match status" value="1"/>
</dbReference>
<dbReference type="InterPro" id="IPR013078">
    <property type="entry name" value="His_Pase_superF_clade-1"/>
</dbReference>
<evidence type="ECO:0000313" key="3">
    <source>
        <dbReference type="EMBL" id="CAB5027223.1"/>
    </source>
</evidence>
<dbReference type="InterPro" id="IPR051021">
    <property type="entry name" value="Mito_Ser/Thr_phosphatase"/>
</dbReference>
<dbReference type="SUPFAM" id="SSF53254">
    <property type="entry name" value="Phosphoglycerate mutase-like"/>
    <property type="match status" value="1"/>
</dbReference>
<organism evidence="2">
    <name type="scientific">freshwater metagenome</name>
    <dbReference type="NCBI Taxonomy" id="449393"/>
    <lineage>
        <taxon>unclassified sequences</taxon>
        <taxon>metagenomes</taxon>
        <taxon>ecological metagenomes</taxon>
    </lineage>
</organism>
<evidence type="ECO:0000256" key="1">
    <source>
        <dbReference type="ARBA" id="ARBA00022801"/>
    </source>
</evidence>
<dbReference type="EMBL" id="CAESAO010000181">
    <property type="protein sequence ID" value="CAB4346981.1"/>
    <property type="molecule type" value="Genomic_DNA"/>
</dbReference>
<reference evidence="2" key="1">
    <citation type="submission" date="2020-05" db="EMBL/GenBank/DDBJ databases">
        <authorList>
            <person name="Chiriac C."/>
            <person name="Salcher M."/>
            <person name="Ghai R."/>
            <person name="Kavagutti S V."/>
        </authorList>
    </citation>
    <scope>NUCLEOTIDE SEQUENCE</scope>
</reference>
<name>A0A6J5ZX58_9ZZZZ</name>
<dbReference type="Pfam" id="PF00300">
    <property type="entry name" value="His_Phos_1"/>
    <property type="match status" value="1"/>
</dbReference>
<dbReference type="AlphaFoldDB" id="A0A6J5ZX58"/>
<dbReference type="SMART" id="SM00855">
    <property type="entry name" value="PGAM"/>
    <property type="match status" value="1"/>
</dbReference>
<keyword evidence="1" id="KW-0378">Hydrolase</keyword>
<gene>
    <name evidence="2" type="ORF">UFOPK3522_01530</name>
    <name evidence="3" type="ORF">UFOPK4175_00004</name>
</gene>
<dbReference type="GO" id="GO:0016787">
    <property type="term" value="F:hydrolase activity"/>
    <property type="evidence" value="ECO:0007669"/>
    <property type="project" value="UniProtKB-KW"/>
</dbReference>
<evidence type="ECO:0000313" key="2">
    <source>
        <dbReference type="EMBL" id="CAB4346981.1"/>
    </source>
</evidence>
<accession>A0A6J5ZX58</accession>
<sequence>MAQQLWLLRHGDAEPHGTRDDHDRKLSERGIEQARAAGQALAALGFEPTAVLTSPKVRARDTAAEACGALLFKAVEFEPLAGGFDGAAALDLCGPEHGDRVLIVGHEPDFSQIVYDLTGARIDMKKGGLAGIRLGSLRRELIVLMRPHELLAIARQGEQ</sequence>